<dbReference type="Proteomes" id="UP000032360">
    <property type="component" value="Unassembled WGS sequence"/>
</dbReference>
<dbReference type="GO" id="GO:0034599">
    <property type="term" value="P:cellular response to oxidative stress"/>
    <property type="evidence" value="ECO:0007669"/>
    <property type="project" value="TreeGrafter"/>
</dbReference>
<feature type="domain" description="Peptide methionine sulphoxide reductase MsrA" evidence="5">
    <location>
        <begin position="46"/>
        <end position="199"/>
    </location>
</feature>
<evidence type="ECO:0000313" key="6">
    <source>
        <dbReference type="EMBL" id="KJF18274.1"/>
    </source>
</evidence>
<dbReference type="InterPro" id="IPR036509">
    <property type="entry name" value="Met_Sox_Rdtase_MsrA_sf"/>
</dbReference>
<comment type="similarity">
    <text evidence="4">Belongs to the MsrA Met sulfoxide reductase family.</text>
</comment>
<evidence type="ECO:0000256" key="1">
    <source>
        <dbReference type="ARBA" id="ARBA00023002"/>
    </source>
</evidence>
<dbReference type="Gene3D" id="3.30.1060.10">
    <property type="entry name" value="Peptide methionine sulphoxide reductase MsrA"/>
    <property type="match status" value="1"/>
</dbReference>
<dbReference type="NCBIfam" id="TIGR00401">
    <property type="entry name" value="msrA"/>
    <property type="match status" value="1"/>
</dbReference>
<dbReference type="GO" id="GO:0008113">
    <property type="term" value="F:peptide-methionine (S)-S-oxide reductase activity"/>
    <property type="evidence" value="ECO:0007669"/>
    <property type="project" value="UniProtKB-UniRule"/>
</dbReference>
<dbReference type="InterPro" id="IPR050162">
    <property type="entry name" value="MsrA_MetSO_reductase"/>
</dbReference>
<gene>
    <name evidence="4 6" type="primary">msrA</name>
    <name evidence="6" type="ORF">AXFE_08410</name>
</gene>
<comment type="catalytic activity">
    <reaction evidence="2 4">
        <text>L-methionyl-[protein] + [thioredoxin]-disulfide + H2O = L-methionyl-(S)-S-oxide-[protein] + [thioredoxin]-dithiol</text>
        <dbReference type="Rhea" id="RHEA:14217"/>
        <dbReference type="Rhea" id="RHEA-COMP:10698"/>
        <dbReference type="Rhea" id="RHEA-COMP:10700"/>
        <dbReference type="Rhea" id="RHEA-COMP:12313"/>
        <dbReference type="Rhea" id="RHEA-COMP:12315"/>
        <dbReference type="ChEBI" id="CHEBI:15377"/>
        <dbReference type="ChEBI" id="CHEBI:16044"/>
        <dbReference type="ChEBI" id="CHEBI:29950"/>
        <dbReference type="ChEBI" id="CHEBI:44120"/>
        <dbReference type="ChEBI" id="CHEBI:50058"/>
        <dbReference type="EC" id="1.8.4.11"/>
    </reaction>
</comment>
<dbReference type="PATRIC" id="fig|1280514.3.peg.1102"/>
<dbReference type="RefSeq" id="WP_052604603.1">
    <property type="nucleotide sequence ID" value="NZ_JXYS01000020.1"/>
</dbReference>
<dbReference type="InterPro" id="IPR002569">
    <property type="entry name" value="Met_Sox_Rdtase_MsrA_dom"/>
</dbReference>
<proteinExistence type="inferred from homology"/>
<dbReference type="OrthoDB" id="4174719at2"/>
<dbReference type="GO" id="GO:0005737">
    <property type="term" value="C:cytoplasm"/>
    <property type="evidence" value="ECO:0007669"/>
    <property type="project" value="TreeGrafter"/>
</dbReference>
<comment type="function">
    <text evidence="4">Has an important function as a repair enzyme for proteins that have been inactivated by oxidation. Catalyzes the reversible oxidation-reduction of methionine sulfoxide in proteins to methionine.</text>
</comment>
<evidence type="ECO:0000256" key="4">
    <source>
        <dbReference type="HAMAP-Rule" id="MF_01401"/>
    </source>
</evidence>
<evidence type="ECO:0000313" key="7">
    <source>
        <dbReference type="Proteomes" id="UP000032360"/>
    </source>
</evidence>
<keyword evidence="1 4" id="KW-0560">Oxidoreductase</keyword>
<dbReference type="GO" id="GO:0033744">
    <property type="term" value="F:L-methionine:thioredoxin-disulfide S-oxidoreductase activity"/>
    <property type="evidence" value="ECO:0007669"/>
    <property type="project" value="RHEA"/>
</dbReference>
<accession>A0A0D8HK66</accession>
<name>A0A0D8HK66_9ACTN</name>
<feature type="active site" evidence="4">
    <location>
        <position position="52"/>
    </location>
</feature>
<dbReference type="PANTHER" id="PTHR42799:SF2">
    <property type="entry name" value="MITOCHONDRIAL PEPTIDE METHIONINE SULFOXIDE REDUCTASE"/>
    <property type="match status" value="1"/>
</dbReference>
<dbReference type="AlphaFoldDB" id="A0A0D8HK66"/>
<dbReference type="EC" id="1.8.4.11" evidence="4"/>
<dbReference type="EMBL" id="JXYS01000020">
    <property type="protein sequence ID" value="KJF18274.1"/>
    <property type="molecule type" value="Genomic_DNA"/>
</dbReference>
<dbReference type="PANTHER" id="PTHR42799">
    <property type="entry name" value="MITOCHONDRIAL PEPTIDE METHIONINE SULFOXIDE REDUCTASE"/>
    <property type="match status" value="1"/>
</dbReference>
<sequence>MFGKVSKMTGPNEALKGRDEPIFLGARHRVFGTELFGPFDPNLEIAVLGMGCFWGAERIFWQLNGVVSTSVGYSGGFTPNPTYEEVCSGRTGHGEVARIVYDPKIISYDEVLSSFFENHDPTQSMRQGNDVGSQYRSMVLASTDAQYSIANRAKEAYGKELQERSRGLIRTEVGRLGQYYYGEAYHQQYLYANPNGYCNHGFNGVSCTISWR</sequence>
<evidence type="ECO:0000256" key="2">
    <source>
        <dbReference type="ARBA" id="ARBA00047806"/>
    </source>
</evidence>
<dbReference type="SUPFAM" id="SSF55068">
    <property type="entry name" value="Peptide methionine sulfoxide reductase"/>
    <property type="match status" value="1"/>
</dbReference>
<comment type="catalytic activity">
    <reaction evidence="3 4">
        <text>[thioredoxin]-disulfide + L-methionine + H2O = L-methionine (S)-S-oxide + [thioredoxin]-dithiol</text>
        <dbReference type="Rhea" id="RHEA:19993"/>
        <dbReference type="Rhea" id="RHEA-COMP:10698"/>
        <dbReference type="Rhea" id="RHEA-COMP:10700"/>
        <dbReference type="ChEBI" id="CHEBI:15377"/>
        <dbReference type="ChEBI" id="CHEBI:29950"/>
        <dbReference type="ChEBI" id="CHEBI:50058"/>
        <dbReference type="ChEBI" id="CHEBI:57844"/>
        <dbReference type="ChEBI" id="CHEBI:58772"/>
        <dbReference type="EC" id="1.8.4.11"/>
    </reaction>
</comment>
<evidence type="ECO:0000259" key="5">
    <source>
        <dbReference type="Pfam" id="PF01625"/>
    </source>
</evidence>
<organism evidence="6 7">
    <name type="scientific">Acidithrix ferrooxidans</name>
    <dbReference type="NCBI Taxonomy" id="1280514"/>
    <lineage>
        <taxon>Bacteria</taxon>
        <taxon>Bacillati</taxon>
        <taxon>Actinomycetota</taxon>
        <taxon>Acidimicrobiia</taxon>
        <taxon>Acidimicrobiales</taxon>
        <taxon>Acidimicrobiaceae</taxon>
        <taxon>Acidithrix</taxon>
    </lineage>
</organism>
<comment type="caution">
    <text evidence="6">The sequence shown here is derived from an EMBL/GenBank/DDBJ whole genome shotgun (WGS) entry which is preliminary data.</text>
</comment>
<reference evidence="6 7" key="1">
    <citation type="submission" date="2015-01" db="EMBL/GenBank/DDBJ databases">
        <title>Draft genome of the acidophilic iron oxidizer Acidithrix ferrooxidans strain Py-F3.</title>
        <authorList>
            <person name="Poehlein A."/>
            <person name="Eisen S."/>
            <person name="Schloemann M."/>
            <person name="Johnson B.D."/>
            <person name="Daniel R."/>
            <person name="Muehling M."/>
        </authorList>
    </citation>
    <scope>NUCLEOTIDE SEQUENCE [LARGE SCALE GENOMIC DNA]</scope>
    <source>
        <strain evidence="6 7">Py-F3</strain>
    </source>
</reference>
<protein>
    <recommendedName>
        <fullName evidence="4">Peptide methionine sulfoxide reductase MsrA</fullName>
        <shortName evidence="4">Protein-methionine-S-oxide reductase</shortName>
        <ecNumber evidence="4">1.8.4.11</ecNumber>
    </recommendedName>
    <alternativeName>
        <fullName evidence="4">Peptide-methionine (S)-S-oxide reductase</fullName>
        <shortName evidence="4">Peptide Met(O) reductase</shortName>
    </alternativeName>
</protein>
<dbReference type="HAMAP" id="MF_01401">
    <property type="entry name" value="MsrA"/>
    <property type="match status" value="1"/>
</dbReference>
<dbReference type="STRING" id="1280514.AXFE_08410"/>
<keyword evidence="7" id="KW-1185">Reference proteome</keyword>
<dbReference type="Pfam" id="PF01625">
    <property type="entry name" value="PMSR"/>
    <property type="match status" value="1"/>
</dbReference>
<evidence type="ECO:0000256" key="3">
    <source>
        <dbReference type="ARBA" id="ARBA00048782"/>
    </source>
</evidence>